<dbReference type="SUPFAM" id="SSF53649">
    <property type="entry name" value="Alkaline phosphatase-like"/>
    <property type="match status" value="1"/>
</dbReference>
<gene>
    <name evidence="4" type="ORF">LMG3431_01982</name>
</gene>
<dbReference type="RefSeq" id="WP_175174294.1">
    <property type="nucleotide sequence ID" value="NZ_CADIJX010000002.1"/>
</dbReference>
<dbReference type="EC" id="3.1.4.-" evidence="4"/>
<dbReference type="Gene3D" id="3.40.720.10">
    <property type="entry name" value="Alkaline Phosphatase, subunit A"/>
    <property type="match status" value="1"/>
</dbReference>
<accession>A0A6S6YZR9</accession>
<dbReference type="GO" id="GO:0046872">
    <property type="term" value="F:metal ion binding"/>
    <property type="evidence" value="ECO:0007669"/>
    <property type="project" value="UniProtKB-KW"/>
</dbReference>
<evidence type="ECO:0000313" key="5">
    <source>
        <dbReference type="Proteomes" id="UP000494108"/>
    </source>
</evidence>
<dbReference type="InterPro" id="IPR000917">
    <property type="entry name" value="Sulfatase_N"/>
</dbReference>
<dbReference type="AlphaFoldDB" id="A0A6S6YZR9"/>
<evidence type="ECO:0000256" key="1">
    <source>
        <dbReference type="ARBA" id="ARBA00022723"/>
    </source>
</evidence>
<dbReference type="InterPro" id="IPR017850">
    <property type="entry name" value="Alkaline_phosphatase_core_sf"/>
</dbReference>
<dbReference type="PANTHER" id="PTHR45953">
    <property type="entry name" value="IDURONATE 2-SULFATASE"/>
    <property type="match status" value="1"/>
</dbReference>
<organism evidence="4 5">
    <name type="scientific">Achromobacter pestifer</name>
    <dbReference type="NCBI Taxonomy" id="1353889"/>
    <lineage>
        <taxon>Bacteria</taxon>
        <taxon>Pseudomonadati</taxon>
        <taxon>Pseudomonadota</taxon>
        <taxon>Betaproteobacteria</taxon>
        <taxon>Burkholderiales</taxon>
        <taxon>Alcaligenaceae</taxon>
        <taxon>Achromobacter</taxon>
    </lineage>
</organism>
<evidence type="ECO:0000256" key="2">
    <source>
        <dbReference type="ARBA" id="ARBA00022801"/>
    </source>
</evidence>
<feature type="domain" description="Sulfatase N-terminal" evidence="3">
    <location>
        <begin position="7"/>
        <end position="386"/>
    </location>
</feature>
<evidence type="ECO:0000313" key="4">
    <source>
        <dbReference type="EMBL" id="CAB3639653.1"/>
    </source>
</evidence>
<dbReference type="Pfam" id="PF00884">
    <property type="entry name" value="Sulfatase"/>
    <property type="match status" value="1"/>
</dbReference>
<evidence type="ECO:0000259" key="3">
    <source>
        <dbReference type="Pfam" id="PF00884"/>
    </source>
</evidence>
<proteinExistence type="predicted"/>
<dbReference type="GO" id="GO:0008484">
    <property type="term" value="F:sulfuric ester hydrolase activity"/>
    <property type="evidence" value="ECO:0007669"/>
    <property type="project" value="TreeGrafter"/>
</dbReference>
<keyword evidence="2 4" id="KW-0378">Hydrolase</keyword>
<dbReference type="PANTHER" id="PTHR45953:SF1">
    <property type="entry name" value="IDURONATE 2-SULFATASE"/>
    <property type="match status" value="1"/>
</dbReference>
<dbReference type="GO" id="GO:0005737">
    <property type="term" value="C:cytoplasm"/>
    <property type="evidence" value="ECO:0007669"/>
    <property type="project" value="TreeGrafter"/>
</dbReference>
<protein>
    <submittedName>
        <fullName evidence="4">Multifunctional alkaline phosphatase superfamily protein</fullName>
        <ecNumber evidence="4">3.1.4.-</ecNumber>
    </submittedName>
</protein>
<reference evidence="4 5" key="1">
    <citation type="submission" date="2020-04" db="EMBL/GenBank/DDBJ databases">
        <authorList>
            <person name="De Canck E."/>
        </authorList>
    </citation>
    <scope>NUCLEOTIDE SEQUENCE [LARGE SCALE GENOMIC DNA]</scope>
    <source>
        <strain evidence="4 5">LMG 3431</strain>
    </source>
</reference>
<sequence length="525" mass="60139">MRGKAVKNVLWIMCDQLRWDYLSCYGHPRLHTPNIDRLAAEGMRFDNAFVQGPVCGPSRMSYYTGRYVASHGAVWNFVPMPVSEMTLGDYLRPLGVRVAVAGKTHVEADLPGMRRLGIDLDSASGSLARQGGFEPFDRDDGIWPPGFADASHRYTQYLRERGYDGANPWHDHANSALGENGDILSGWDMRHAGLPARIQEADSETPYMTRRAIEFMEQSGDRPWTLHLSYIKPHWPYVAPAPYHAMYSRDDVQAVKRSPRELLHAHPVLEGFRRTEVSQNFSRDEVRETVIPTYMGLVKQVDDQLGVLFDYLRRAGRYDDTMIIFCSDHGDYLGDHYLGEKELFHDCVTKVPLIIRMPGDDVRRGAVESRLVEAIDLVPTILDAYGADIPDHILEGRSLLPLLRGDDPTHWRDAVFSENNYAFRDCVREPLERPAEGCRTVMVRDHQWKYVHYEGLRPQLFDLAADPDEFEDLGIDPAYAPIRERCQMMLFDWLRNRKIHPTVSHAAMTSWTRKEEASGIHIGRW</sequence>
<dbReference type="Proteomes" id="UP000494108">
    <property type="component" value="Unassembled WGS sequence"/>
</dbReference>
<dbReference type="EMBL" id="CADIJX010000002">
    <property type="protein sequence ID" value="CAB3639653.1"/>
    <property type="molecule type" value="Genomic_DNA"/>
</dbReference>
<keyword evidence="5" id="KW-1185">Reference proteome</keyword>
<name>A0A6S6YZR9_9BURK</name>
<keyword evidence="1" id="KW-0479">Metal-binding</keyword>